<dbReference type="EMBL" id="NSDI01000006">
    <property type="protein sequence ID" value="RIY36367.1"/>
    <property type="molecule type" value="Genomic_DNA"/>
</dbReference>
<protein>
    <submittedName>
        <fullName evidence="1">Uncharacterized protein</fullName>
    </submittedName>
</protein>
<evidence type="ECO:0000313" key="2">
    <source>
        <dbReference type="Proteomes" id="UP000265497"/>
    </source>
</evidence>
<proteinExistence type="predicted"/>
<dbReference type="GeneID" id="97264898"/>
<dbReference type="RefSeq" id="WP_095893514.1">
    <property type="nucleotide sequence ID" value="NZ_BOQK01000033.1"/>
</dbReference>
<dbReference type="Proteomes" id="UP000265497">
    <property type="component" value="Unassembled WGS sequence"/>
</dbReference>
<accession>A0A3A1YK08</accession>
<evidence type="ECO:0000313" key="1">
    <source>
        <dbReference type="EMBL" id="RIY36367.1"/>
    </source>
</evidence>
<comment type="caution">
    <text evidence="1">The sequence shown here is derived from an EMBL/GenBank/DDBJ whole genome shotgun (WGS) entry which is preliminary data.</text>
</comment>
<sequence length="61" mass="6965">MIQTNATSTSIFQFFGFQENILNIKVIAEPKYKIALCFLLKKSTIKKLTNMSSNKTIEFST</sequence>
<gene>
    <name evidence="1" type="ORF">CKY20_07755</name>
</gene>
<dbReference type="AlphaFoldDB" id="A0A3A1YK08"/>
<organism evidence="1 2">
    <name type="scientific">Capnocytophaga canis</name>
    <dbReference type="NCBI Taxonomy" id="1848903"/>
    <lineage>
        <taxon>Bacteria</taxon>
        <taxon>Pseudomonadati</taxon>
        <taxon>Bacteroidota</taxon>
        <taxon>Flavobacteriia</taxon>
        <taxon>Flavobacteriales</taxon>
        <taxon>Flavobacteriaceae</taxon>
        <taxon>Capnocytophaga</taxon>
    </lineage>
</organism>
<reference evidence="1 2" key="1">
    <citation type="submission" date="2017-08" db="EMBL/GenBank/DDBJ databases">
        <title>Capnocytophaga canis 17-158 assembly.</title>
        <authorList>
            <person name="Gulvik C.A."/>
        </authorList>
    </citation>
    <scope>NUCLEOTIDE SEQUENCE [LARGE SCALE GENOMIC DNA]</scope>
    <source>
        <strain evidence="1 2">17-158</strain>
    </source>
</reference>
<name>A0A3A1YK08_9FLAO</name>